<reference evidence="11" key="1">
    <citation type="submission" date="2020-10" db="EMBL/GenBank/DDBJ databases">
        <title>Sequencing the genomes of 1000 actinobacteria strains.</title>
        <authorList>
            <person name="Klenk H.-P."/>
        </authorList>
    </citation>
    <scope>NUCLEOTIDE SEQUENCE</scope>
    <source>
        <strain evidence="11">DSM 45354</strain>
    </source>
</reference>
<proteinExistence type="inferred from homology"/>
<gene>
    <name evidence="11" type="ORF">HEB94_009973</name>
</gene>
<dbReference type="GO" id="GO:0004134">
    <property type="term" value="F:4-alpha-glucanotransferase activity"/>
    <property type="evidence" value="ECO:0007669"/>
    <property type="project" value="UniProtKB-EC"/>
</dbReference>
<dbReference type="Gene3D" id="3.20.20.80">
    <property type="entry name" value="Glycosidases"/>
    <property type="match status" value="1"/>
</dbReference>
<evidence type="ECO:0000313" key="11">
    <source>
        <dbReference type="EMBL" id="MBE1613125.1"/>
    </source>
</evidence>
<dbReference type="Pfam" id="PF02446">
    <property type="entry name" value="Glyco_hydro_77"/>
    <property type="match status" value="1"/>
</dbReference>
<evidence type="ECO:0000256" key="9">
    <source>
        <dbReference type="ARBA" id="ARBA00031501"/>
    </source>
</evidence>
<dbReference type="AlphaFoldDB" id="A0A927RIB9"/>
<evidence type="ECO:0000256" key="7">
    <source>
        <dbReference type="ARBA" id="ARBA00023277"/>
    </source>
</evidence>
<dbReference type="InterPro" id="IPR003385">
    <property type="entry name" value="Glyco_hydro_77"/>
</dbReference>
<accession>A0A927RIB9</accession>
<evidence type="ECO:0000256" key="10">
    <source>
        <dbReference type="RuleBase" id="RU361207"/>
    </source>
</evidence>
<evidence type="ECO:0000313" key="12">
    <source>
        <dbReference type="Proteomes" id="UP000638648"/>
    </source>
</evidence>
<evidence type="ECO:0000256" key="6">
    <source>
        <dbReference type="ARBA" id="ARBA00022679"/>
    </source>
</evidence>
<dbReference type="SUPFAM" id="SSF51445">
    <property type="entry name" value="(Trans)glycosidases"/>
    <property type="match status" value="1"/>
</dbReference>
<organism evidence="11 12">
    <name type="scientific">Actinopolymorpha pittospori</name>
    <dbReference type="NCBI Taxonomy" id="648752"/>
    <lineage>
        <taxon>Bacteria</taxon>
        <taxon>Bacillati</taxon>
        <taxon>Actinomycetota</taxon>
        <taxon>Actinomycetes</taxon>
        <taxon>Propionibacteriales</taxon>
        <taxon>Actinopolymorphaceae</taxon>
        <taxon>Actinopolymorpha</taxon>
    </lineage>
</organism>
<keyword evidence="5 10" id="KW-0328">Glycosyltransferase</keyword>
<evidence type="ECO:0000256" key="1">
    <source>
        <dbReference type="ARBA" id="ARBA00000439"/>
    </source>
</evidence>
<protein>
    <recommendedName>
        <fullName evidence="4 10">4-alpha-glucanotransferase</fullName>
        <ecNumber evidence="3 10">2.4.1.25</ecNumber>
    </recommendedName>
    <alternativeName>
        <fullName evidence="8 10">Amylomaltase</fullName>
    </alternativeName>
    <alternativeName>
        <fullName evidence="9 10">Disproportionating enzyme</fullName>
    </alternativeName>
</protein>
<dbReference type="EMBL" id="JADBEM010000001">
    <property type="protein sequence ID" value="MBE1613125.1"/>
    <property type="molecule type" value="Genomic_DNA"/>
</dbReference>
<dbReference type="Proteomes" id="UP000638648">
    <property type="component" value="Unassembled WGS sequence"/>
</dbReference>
<keyword evidence="7 10" id="KW-0119">Carbohydrate metabolism</keyword>
<name>A0A927RIB9_9ACTN</name>
<dbReference type="InterPro" id="IPR017853">
    <property type="entry name" value="GH"/>
</dbReference>
<evidence type="ECO:0000256" key="2">
    <source>
        <dbReference type="ARBA" id="ARBA00005684"/>
    </source>
</evidence>
<comment type="caution">
    <text evidence="11">The sequence shown here is derived from an EMBL/GenBank/DDBJ whole genome shotgun (WGS) entry which is preliminary data.</text>
</comment>
<evidence type="ECO:0000256" key="8">
    <source>
        <dbReference type="ARBA" id="ARBA00031423"/>
    </source>
</evidence>
<dbReference type="RefSeq" id="WP_192756045.1">
    <property type="nucleotide sequence ID" value="NZ_BAABJL010000070.1"/>
</dbReference>
<evidence type="ECO:0000256" key="4">
    <source>
        <dbReference type="ARBA" id="ARBA00020295"/>
    </source>
</evidence>
<sequence>MPDEWGVESSYEDADGATRAVPDRTVARLRDIIGRPREDGPLIVQAGRPAPTGPGEIVLEDGTPISVDATADSAPTDLPLGYHAFVDPEGRSRRLIVTPPRCHLPAGWRAWGWAAQVYATRSSRSWGMGDLGDLAGVAAWSRAHGGGFVLVNPLGAVAPAGPQQPSPYFPASRRFQNPLYLRVEDVPGAELVPEVVEGAAAAGRSLNQYREIDRDAVWRIKLEALEAIWRTAGAGAAFDRWYDEQPLSLRRFATWAVLTERHGPRWRDWPTDLHDPHASAVAAAAAESGDRVRFHAWLQWLVDRQLGAVARDLPVVQDLPIGFDPDGFDAWEWQDLLALDVSVGAPPDEFNRQGQYWGLPPFVPWKLRAAGYQPFVETIRASMAAGGGLRVDHVMGLFRLWWIAAGESPADGAYVRYPAEDLLALMALESQRSGAVVVGEDLGTVEEGVRPMLAERDILSYRLLWFEEDDPSTWPPTSMAAVTTHDLPTVAGLWDGSDLQTQRRLGLNPNERSTAAIQARLAATGPLAPDATGAEAVVAAYQLLARAPSVMLTATLEDAAVEAERPNIPGADDLRPNWSLALPVTLDELRTSPTAARIGDVLTEATRGPADATSHSTVTH</sequence>
<dbReference type="NCBIfam" id="TIGR00217">
    <property type="entry name" value="malQ"/>
    <property type="match status" value="1"/>
</dbReference>
<dbReference type="EC" id="2.4.1.25" evidence="3 10"/>
<dbReference type="GO" id="GO:0005975">
    <property type="term" value="P:carbohydrate metabolic process"/>
    <property type="evidence" value="ECO:0007669"/>
    <property type="project" value="InterPro"/>
</dbReference>
<dbReference type="PANTHER" id="PTHR32438:SF5">
    <property type="entry name" value="4-ALPHA-GLUCANOTRANSFERASE DPE1, CHLOROPLASTIC_AMYLOPLASTIC"/>
    <property type="match status" value="1"/>
</dbReference>
<comment type="similarity">
    <text evidence="2 10">Belongs to the disproportionating enzyme family.</text>
</comment>
<evidence type="ECO:0000256" key="5">
    <source>
        <dbReference type="ARBA" id="ARBA00022676"/>
    </source>
</evidence>
<dbReference type="PANTHER" id="PTHR32438">
    <property type="entry name" value="4-ALPHA-GLUCANOTRANSFERASE DPE1, CHLOROPLASTIC/AMYLOPLASTIC"/>
    <property type="match status" value="1"/>
</dbReference>
<evidence type="ECO:0000256" key="3">
    <source>
        <dbReference type="ARBA" id="ARBA00012560"/>
    </source>
</evidence>
<keyword evidence="12" id="KW-1185">Reference proteome</keyword>
<comment type="catalytic activity">
    <reaction evidence="1 10">
        <text>Transfers a segment of a (1-&gt;4)-alpha-D-glucan to a new position in an acceptor, which may be glucose or a (1-&gt;4)-alpha-D-glucan.</text>
        <dbReference type="EC" id="2.4.1.25"/>
    </reaction>
</comment>
<keyword evidence="6 10" id="KW-0808">Transferase</keyword>